<dbReference type="CDD" id="cd03426">
    <property type="entry name" value="NUDIX_CoAse_Nudt7"/>
    <property type="match status" value="1"/>
</dbReference>
<keyword evidence="3" id="KW-0479">Metal-binding</keyword>
<name>A0A381QWH3_9ZZZZ</name>
<dbReference type="GO" id="GO:0010945">
    <property type="term" value="F:coenzyme A diphosphatase activity"/>
    <property type="evidence" value="ECO:0007669"/>
    <property type="project" value="InterPro"/>
</dbReference>
<keyword evidence="6" id="KW-0464">Manganese</keyword>
<evidence type="ECO:0000256" key="2">
    <source>
        <dbReference type="ARBA" id="ARBA00001946"/>
    </source>
</evidence>
<reference evidence="8" key="1">
    <citation type="submission" date="2018-05" db="EMBL/GenBank/DDBJ databases">
        <authorList>
            <person name="Lanie J.A."/>
            <person name="Ng W.-L."/>
            <person name="Kazmierczak K.M."/>
            <person name="Andrzejewski T.M."/>
            <person name="Davidsen T.M."/>
            <person name="Wayne K.J."/>
            <person name="Tettelin H."/>
            <person name="Glass J.I."/>
            <person name="Rusch D."/>
            <person name="Podicherti R."/>
            <person name="Tsui H.-C.T."/>
            <person name="Winkler M.E."/>
        </authorList>
    </citation>
    <scope>NUCLEOTIDE SEQUENCE</scope>
</reference>
<dbReference type="Pfam" id="PF00293">
    <property type="entry name" value="NUDIX"/>
    <property type="match status" value="1"/>
</dbReference>
<dbReference type="InterPro" id="IPR045121">
    <property type="entry name" value="CoAse"/>
</dbReference>
<dbReference type="Gene3D" id="3.90.79.10">
    <property type="entry name" value="Nucleoside Triphosphate Pyrophosphohydrolase"/>
    <property type="match status" value="1"/>
</dbReference>
<dbReference type="InterPro" id="IPR015797">
    <property type="entry name" value="NUDIX_hydrolase-like_dom_sf"/>
</dbReference>
<evidence type="ECO:0000256" key="3">
    <source>
        <dbReference type="ARBA" id="ARBA00022723"/>
    </source>
</evidence>
<protein>
    <recommendedName>
        <fullName evidence="7">Nudix hydrolase domain-containing protein</fullName>
    </recommendedName>
</protein>
<evidence type="ECO:0000256" key="6">
    <source>
        <dbReference type="ARBA" id="ARBA00023211"/>
    </source>
</evidence>
<feature type="domain" description="Nudix hydrolase" evidence="7">
    <location>
        <begin position="48"/>
        <end position="131"/>
    </location>
</feature>
<keyword evidence="4" id="KW-0378">Hydrolase</keyword>
<dbReference type="EMBL" id="UINC01001566">
    <property type="protein sequence ID" value="SUZ83776.1"/>
    <property type="molecule type" value="Genomic_DNA"/>
</dbReference>
<evidence type="ECO:0000256" key="5">
    <source>
        <dbReference type="ARBA" id="ARBA00022842"/>
    </source>
</evidence>
<dbReference type="SUPFAM" id="SSF55811">
    <property type="entry name" value="Nudix"/>
    <property type="match status" value="1"/>
</dbReference>
<gene>
    <name evidence="8" type="ORF">METZ01_LOCUS36630</name>
</gene>
<dbReference type="PANTHER" id="PTHR12992:SF11">
    <property type="entry name" value="MITOCHONDRIAL COENZYME A DIPHOSPHATASE NUDT8"/>
    <property type="match status" value="1"/>
</dbReference>
<accession>A0A381QWH3</accession>
<sequence>MHFSNFKNFLLKIRDFDLPGNNSLLKLAPPARIKQILDGFIPKNPKLAAVLVLFYGDNNNNTRMTLILRNTYNGIHSNQVSFPGGKKDDSDFDLKQTAIRETVEELGLDKSFIEIIKPLSKFYIPPSNFNVQPFLGIYNKQPKFNPCINEVSLVISPLFDDLMNMKVVQSEICVNNKLMPVPSYIIDKQIVWGATAMIINECISLFNDVVNS</sequence>
<organism evidence="8">
    <name type="scientific">marine metagenome</name>
    <dbReference type="NCBI Taxonomy" id="408172"/>
    <lineage>
        <taxon>unclassified sequences</taxon>
        <taxon>metagenomes</taxon>
        <taxon>ecological metagenomes</taxon>
    </lineage>
</organism>
<dbReference type="InterPro" id="IPR000086">
    <property type="entry name" value="NUDIX_hydrolase_dom"/>
</dbReference>
<dbReference type="GO" id="GO:0046872">
    <property type="term" value="F:metal ion binding"/>
    <property type="evidence" value="ECO:0007669"/>
    <property type="project" value="UniProtKB-KW"/>
</dbReference>
<evidence type="ECO:0000256" key="1">
    <source>
        <dbReference type="ARBA" id="ARBA00001936"/>
    </source>
</evidence>
<comment type="cofactor">
    <cofactor evidence="1">
        <name>Mn(2+)</name>
        <dbReference type="ChEBI" id="CHEBI:29035"/>
    </cofactor>
</comment>
<dbReference type="PANTHER" id="PTHR12992">
    <property type="entry name" value="NUDIX HYDROLASE"/>
    <property type="match status" value="1"/>
</dbReference>
<evidence type="ECO:0000313" key="8">
    <source>
        <dbReference type="EMBL" id="SUZ83776.1"/>
    </source>
</evidence>
<proteinExistence type="predicted"/>
<keyword evidence="5" id="KW-0460">Magnesium</keyword>
<dbReference type="AlphaFoldDB" id="A0A381QWH3"/>
<evidence type="ECO:0000256" key="4">
    <source>
        <dbReference type="ARBA" id="ARBA00022801"/>
    </source>
</evidence>
<comment type="cofactor">
    <cofactor evidence="2">
        <name>Mg(2+)</name>
        <dbReference type="ChEBI" id="CHEBI:18420"/>
    </cofactor>
</comment>
<evidence type="ECO:0000259" key="7">
    <source>
        <dbReference type="Pfam" id="PF00293"/>
    </source>
</evidence>